<keyword evidence="4 7" id="KW-1133">Transmembrane helix</keyword>
<dbReference type="SUPFAM" id="SSF53474">
    <property type="entry name" value="alpha/beta-Hydrolases"/>
    <property type="match status" value="1"/>
</dbReference>
<dbReference type="EMBL" id="KV749707">
    <property type="protein sequence ID" value="OCL08149.1"/>
    <property type="molecule type" value="Genomic_DNA"/>
</dbReference>
<evidence type="ECO:0000256" key="2">
    <source>
        <dbReference type="ARBA" id="ARBA00009824"/>
    </source>
</evidence>
<dbReference type="GO" id="GO:0016020">
    <property type="term" value="C:membrane"/>
    <property type="evidence" value="ECO:0007669"/>
    <property type="project" value="UniProtKB-SubCell"/>
</dbReference>
<comment type="subcellular location">
    <subcellularLocation>
        <location evidence="1">Membrane</location>
        <topology evidence="1">Multi-pass membrane protein</topology>
    </subcellularLocation>
</comment>
<feature type="region of interest" description="Disordered" evidence="6">
    <location>
        <begin position="65"/>
        <end position="111"/>
    </location>
</feature>
<keyword evidence="3 7" id="KW-0812">Transmembrane</keyword>
<dbReference type="PANTHER" id="PTHR17920:SF22">
    <property type="entry name" value="DUF726 DOMAIN PROTEIN (AFU_ORTHOLOGUE AFUA_2G12860)"/>
    <property type="match status" value="1"/>
</dbReference>
<dbReference type="AlphaFoldDB" id="A0A8E2JT24"/>
<gene>
    <name evidence="8" type="ORF">AOQ84DRAFT_340814</name>
</gene>
<feature type="transmembrane region" description="Helical" evidence="7">
    <location>
        <begin position="325"/>
        <end position="351"/>
    </location>
</feature>
<evidence type="ECO:0000256" key="3">
    <source>
        <dbReference type="ARBA" id="ARBA00022692"/>
    </source>
</evidence>
<proteinExistence type="inferred from homology"/>
<evidence type="ECO:0000313" key="8">
    <source>
        <dbReference type="EMBL" id="OCL08149.1"/>
    </source>
</evidence>
<sequence length="838" mass="91458">MFSKLGNWASNANIQAPAKADDGASLNSVLDTPALRTELVLLVLLCTDAMRSDLVAIFDASQTNCSSASPSPLPSPAPAEENLINFDSPQDGTTTAAERARKQRESEISSTQMQELRRAALTFFDKWRSGVLHRICDVVAVRGETVRRAKAKRKEVEDATERQKRDKQYWDWAAGEDGGESQNQNKGNISDQQAIYAPISTHLTQFDEPKRVFILHCILLLLLSLKHYPAHSRVLLLHLASSLQLSGGTLAEHEKSVAQGLLATAASTMDADEATKKKAADDATARKWKVGLATVGGAVLIGVTGGLAAPLLAAGVGTVMGGLGLGATVISGYLGALAGSGVLVGTLFGAYGGKMTGRMMDQYAKEVEDFRFIPIRASYKPASQYPTERADVLSLQDREQQQQHRLRVAIGISGWINSSVDIVKPWNVLNHSGIEPFALRWELAALLRLGRSLTDVLKSYAWEGAKVEIVRRTLLGALYAGLWPIGLLRMASVLDNPFSVAVARSDKAGKVLAHALISKVQGERPVTLIGYSLGARVIYSCLLELAEQNAFGLVESVILMGAPTPSDSSAWRRIRAVVSARVVNVYSTEDFILGFLYRTSKVQLGVAGLQEVKGVYGIQNVDMSSLVTGHNRYQYLVGTILRKVGFEDVDTEQVEEQVEALRIVEVKEKEEKRGEGETNMKVKEDVPWKISRKELPDPLALVHEPSNSHATPSMSQIPLAAQPRYGFPTSHDQPHDESEEEDGRIVMMDLEDEDKPASKQHEVMKITKALTIKKTEVHREALKVEVMPISSESDTDSISSVPLGELAVLDPTPEPEPEVETVQFGSSVRGFQLTWDTR</sequence>
<protein>
    <submittedName>
        <fullName evidence="8">DUF726-domain-containing protein</fullName>
    </submittedName>
</protein>
<dbReference type="InterPro" id="IPR029058">
    <property type="entry name" value="AB_hydrolase_fold"/>
</dbReference>
<keyword evidence="5 7" id="KW-0472">Membrane</keyword>
<dbReference type="OrthoDB" id="277931at2759"/>
<feature type="compositionally biased region" description="Basic and acidic residues" evidence="6">
    <location>
        <begin position="98"/>
        <end position="107"/>
    </location>
</feature>
<accession>A0A8E2JT24</accession>
<comment type="similarity">
    <text evidence="2">Belongs to the TMCO4 family.</text>
</comment>
<feature type="transmembrane region" description="Helical" evidence="7">
    <location>
        <begin position="290"/>
        <end position="313"/>
    </location>
</feature>
<feature type="region of interest" description="Disordered" evidence="6">
    <location>
        <begin position="149"/>
        <end position="187"/>
    </location>
</feature>
<dbReference type="InterPro" id="IPR007941">
    <property type="entry name" value="DUF726"/>
</dbReference>
<evidence type="ECO:0000256" key="6">
    <source>
        <dbReference type="SAM" id="MobiDB-lite"/>
    </source>
</evidence>
<dbReference type="PANTHER" id="PTHR17920">
    <property type="entry name" value="TRANSMEMBRANE AND COILED-COIL DOMAIN-CONTAINING PROTEIN 4 TMCO4"/>
    <property type="match status" value="1"/>
</dbReference>
<evidence type="ECO:0000256" key="1">
    <source>
        <dbReference type="ARBA" id="ARBA00004141"/>
    </source>
</evidence>
<evidence type="ECO:0000313" key="9">
    <source>
        <dbReference type="Proteomes" id="UP000250140"/>
    </source>
</evidence>
<evidence type="ECO:0000256" key="7">
    <source>
        <dbReference type="SAM" id="Phobius"/>
    </source>
</evidence>
<organism evidence="8 9">
    <name type="scientific">Glonium stellatum</name>
    <dbReference type="NCBI Taxonomy" id="574774"/>
    <lineage>
        <taxon>Eukaryota</taxon>
        <taxon>Fungi</taxon>
        <taxon>Dikarya</taxon>
        <taxon>Ascomycota</taxon>
        <taxon>Pezizomycotina</taxon>
        <taxon>Dothideomycetes</taxon>
        <taxon>Pleosporomycetidae</taxon>
        <taxon>Gloniales</taxon>
        <taxon>Gloniaceae</taxon>
        <taxon>Glonium</taxon>
    </lineage>
</organism>
<feature type="compositionally biased region" description="Polar residues" evidence="6">
    <location>
        <begin position="85"/>
        <end position="96"/>
    </location>
</feature>
<dbReference type="Proteomes" id="UP000250140">
    <property type="component" value="Unassembled WGS sequence"/>
</dbReference>
<feature type="compositionally biased region" description="Basic and acidic residues" evidence="6">
    <location>
        <begin position="154"/>
        <end position="169"/>
    </location>
</feature>
<evidence type="ECO:0000256" key="4">
    <source>
        <dbReference type="ARBA" id="ARBA00022989"/>
    </source>
</evidence>
<evidence type="ECO:0000256" key="5">
    <source>
        <dbReference type="ARBA" id="ARBA00023136"/>
    </source>
</evidence>
<reference evidence="8 9" key="1">
    <citation type="journal article" date="2016" name="Nat. Commun.">
        <title>Ectomycorrhizal ecology is imprinted in the genome of the dominant symbiotic fungus Cenococcum geophilum.</title>
        <authorList>
            <consortium name="DOE Joint Genome Institute"/>
            <person name="Peter M."/>
            <person name="Kohler A."/>
            <person name="Ohm R.A."/>
            <person name="Kuo A."/>
            <person name="Krutzmann J."/>
            <person name="Morin E."/>
            <person name="Arend M."/>
            <person name="Barry K.W."/>
            <person name="Binder M."/>
            <person name="Choi C."/>
            <person name="Clum A."/>
            <person name="Copeland A."/>
            <person name="Grisel N."/>
            <person name="Haridas S."/>
            <person name="Kipfer T."/>
            <person name="LaButti K."/>
            <person name="Lindquist E."/>
            <person name="Lipzen A."/>
            <person name="Maire R."/>
            <person name="Meier B."/>
            <person name="Mihaltcheva S."/>
            <person name="Molinier V."/>
            <person name="Murat C."/>
            <person name="Poggeler S."/>
            <person name="Quandt C.A."/>
            <person name="Sperisen C."/>
            <person name="Tritt A."/>
            <person name="Tisserant E."/>
            <person name="Crous P.W."/>
            <person name="Henrissat B."/>
            <person name="Nehls U."/>
            <person name="Egli S."/>
            <person name="Spatafora J.W."/>
            <person name="Grigoriev I.V."/>
            <person name="Martin F.M."/>
        </authorList>
    </citation>
    <scope>NUCLEOTIDE SEQUENCE [LARGE SCALE GENOMIC DNA]</scope>
    <source>
        <strain evidence="8 9">CBS 207.34</strain>
    </source>
</reference>
<keyword evidence="9" id="KW-1185">Reference proteome</keyword>
<name>A0A8E2JT24_9PEZI</name>
<dbReference type="Pfam" id="PF05277">
    <property type="entry name" value="DUF726"/>
    <property type="match status" value="1"/>
</dbReference>
<dbReference type="Gene3D" id="3.40.50.1820">
    <property type="entry name" value="alpha/beta hydrolase"/>
    <property type="match status" value="1"/>
</dbReference>